<protein>
    <submittedName>
        <fullName evidence="1">Uncharacterized protein</fullName>
    </submittedName>
</protein>
<gene>
    <name evidence="1" type="ORF">EWH70_08020</name>
</gene>
<comment type="caution">
    <text evidence="1">The sequence shown here is derived from an EMBL/GenBank/DDBJ whole genome shotgun (WGS) entry which is preliminary data.</text>
</comment>
<organism evidence="1 2">
    <name type="scientific">Amycolatopsis suaedae</name>
    <dbReference type="NCBI Taxonomy" id="2510978"/>
    <lineage>
        <taxon>Bacteria</taxon>
        <taxon>Bacillati</taxon>
        <taxon>Actinomycetota</taxon>
        <taxon>Actinomycetes</taxon>
        <taxon>Pseudonocardiales</taxon>
        <taxon>Pseudonocardiaceae</taxon>
        <taxon>Amycolatopsis</taxon>
    </lineage>
</organism>
<evidence type="ECO:0000313" key="2">
    <source>
        <dbReference type="Proteomes" id="UP000292003"/>
    </source>
</evidence>
<dbReference type="Proteomes" id="UP000292003">
    <property type="component" value="Unassembled WGS sequence"/>
</dbReference>
<keyword evidence="2" id="KW-1185">Reference proteome</keyword>
<dbReference type="OrthoDB" id="3666039at2"/>
<name>A0A4Q7JAW5_9PSEU</name>
<proteinExistence type="predicted"/>
<accession>A0A4Q7JAW5</accession>
<sequence length="270" mass="30315">MAEIRSKVSTHLRSFSAPLPDDLRTAVLVAFDLHEQARDRFYQDRVRWAAEELNRDARTVRRRIDDGILQLAQFAVAAITPAGPVGATDGWHTEELRVSLALDQPVAEAFEFRRIVADSQEISELDLALTLTPPDDRDGAGEISGLEVDVFHGGTLIDQVPESSDRAGLVLRLPSVLGRGEQHDVALRYRAALRYPHYVCVPRRPVGQFDLHVRFARPVPDQVVRLDKVFQEDARNRSVHGTMLTPDESGEVHVRFRGLVPGFAYGVRWQ</sequence>
<dbReference type="AlphaFoldDB" id="A0A4Q7JAW5"/>
<evidence type="ECO:0000313" key="1">
    <source>
        <dbReference type="EMBL" id="RZQ64931.1"/>
    </source>
</evidence>
<reference evidence="1 2" key="1">
    <citation type="submission" date="2019-02" db="EMBL/GenBank/DDBJ databases">
        <title>Draft genome sequence of Amycolatopsis sp. 8-3EHSu isolated from roots of Suaeda maritima.</title>
        <authorList>
            <person name="Duangmal K."/>
            <person name="Chantavorakit T."/>
        </authorList>
    </citation>
    <scope>NUCLEOTIDE SEQUENCE [LARGE SCALE GENOMIC DNA]</scope>
    <source>
        <strain evidence="1 2">8-3EHSu</strain>
    </source>
</reference>
<dbReference type="EMBL" id="SFCC01000003">
    <property type="protein sequence ID" value="RZQ64931.1"/>
    <property type="molecule type" value="Genomic_DNA"/>
</dbReference>